<dbReference type="PROSITE" id="PS00070">
    <property type="entry name" value="ALDEHYDE_DEHYDR_CYS"/>
    <property type="match status" value="1"/>
</dbReference>
<comment type="caution">
    <text evidence="7">The sequence shown here is derived from an EMBL/GenBank/DDBJ whole genome shotgun (WGS) entry which is preliminary data.</text>
</comment>
<keyword evidence="8" id="KW-1185">Reference proteome</keyword>
<evidence type="ECO:0000313" key="7">
    <source>
        <dbReference type="EMBL" id="OQR72292.1"/>
    </source>
</evidence>
<dbReference type="FunCoup" id="A0A1V9XG12">
    <property type="interactions" value="1267"/>
</dbReference>
<dbReference type="EMBL" id="MNPL01012099">
    <property type="protein sequence ID" value="OQR72292.1"/>
    <property type="molecule type" value="Genomic_DNA"/>
</dbReference>
<proteinExistence type="predicted"/>
<dbReference type="FunFam" id="3.40.309.10:FF:000005">
    <property type="entry name" value="1-pyrroline-5-carboxylate dehydrogenase 1"/>
    <property type="match status" value="1"/>
</dbReference>
<dbReference type="InterPro" id="IPR016163">
    <property type="entry name" value="Ald_DH_C"/>
</dbReference>
<sequence>MIGQGKTIFQAEIDAAAELADFLRFNAYFAKELVKYKPISPEPSVTVNQYRQRGLEGFFTAISPFNFAAIGGNLATAPTLMGNVVVWKPSDSAVLSNYLIYKILLEAGFPPGVINFVPADGKTFGDVTSAHPELAGVNFTGSVPTFRTIWRQIGSNLEKYKNFPRLLGECGGKNFHFAHSSADIPTLVAQTIRSAFEFSGQKCSACERLYVPDTIWPQVKEGLVETQKKLKVGSPLDFSVFTSGVIDQAAFKKISNFIKYGKEKHTLLAGGETDSTNGWFVDPTILQTRDPDDRLMKEEIFGPVVTVHVYDAKDTKAAMHKALYTAPFGLTAAIFAREEAWLKKATEYLKNAGGNFYINDKSTGAVVAQQPFGGSRISGTNDKPGGPHYLLRFSSPQTIKQTLTPLTEIEYPYMKS</sequence>
<dbReference type="AlphaFoldDB" id="A0A1V9XG12"/>
<feature type="domain" description="Aldehyde dehydrogenase" evidence="6">
    <location>
        <begin position="4"/>
        <end position="398"/>
    </location>
</feature>
<evidence type="ECO:0000313" key="8">
    <source>
        <dbReference type="Proteomes" id="UP000192247"/>
    </source>
</evidence>
<dbReference type="InParanoid" id="A0A1V9XG12"/>
<dbReference type="PANTHER" id="PTHR42862:SF1">
    <property type="entry name" value="DELTA-1-PYRROLINE-5-CARBOXYLATE DEHYDROGENASE 2, ISOFORM A-RELATED"/>
    <property type="match status" value="1"/>
</dbReference>
<dbReference type="Pfam" id="PF00171">
    <property type="entry name" value="Aldedh"/>
    <property type="match status" value="1"/>
</dbReference>
<dbReference type="Gene3D" id="3.40.309.10">
    <property type="entry name" value="Aldehyde Dehydrogenase, Chain A, domain 2"/>
    <property type="match status" value="1"/>
</dbReference>
<protein>
    <recommendedName>
        <fullName evidence="2">L-glutamate gamma-semialdehyde dehydrogenase</fullName>
        <ecNumber evidence="2">1.2.1.88</ecNumber>
    </recommendedName>
</protein>
<name>A0A1V9XG12_9ACAR</name>
<evidence type="ECO:0000256" key="4">
    <source>
        <dbReference type="ARBA" id="ARBA00023027"/>
    </source>
</evidence>
<evidence type="ECO:0000256" key="1">
    <source>
        <dbReference type="ARBA" id="ARBA00004786"/>
    </source>
</evidence>
<evidence type="ECO:0000256" key="5">
    <source>
        <dbReference type="ARBA" id="ARBA00048142"/>
    </source>
</evidence>
<dbReference type="GO" id="GO:0003842">
    <property type="term" value="F:L-glutamate gamma-semialdehyde dehydrogenase activity"/>
    <property type="evidence" value="ECO:0007669"/>
    <property type="project" value="UniProtKB-EC"/>
</dbReference>
<comment type="pathway">
    <text evidence="1">Amino-acid degradation; L-proline degradation into L-glutamate; L-glutamate from L-proline: step 2/2.</text>
</comment>
<dbReference type="GO" id="GO:0010133">
    <property type="term" value="P:L-proline catabolic process to L-glutamate"/>
    <property type="evidence" value="ECO:0007669"/>
    <property type="project" value="TreeGrafter"/>
</dbReference>
<evidence type="ECO:0000256" key="3">
    <source>
        <dbReference type="ARBA" id="ARBA00023002"/>
    </source>
</evidence>
<dbReference type="OrthoDB" id="5322683at2759"/>
<dbReference type="SUPFAM" id="SSF53720">
    <property type="entry name" value="ALDH-like"/>
    <property type="match status" value="1"/>
</dbReference>
<dbReference type="Gene3D" id="3.40.605.10">
    <property type="entry name" value="Aldehyde Dehydrogenase, Chain A, domain 1"/>
    <property type="match status" value="1"/>
</dbReference>
<organism evidence="7 8">
    <name type="scientific">Tropilaelaps mercedesae</name>
    <dbReference type="NCBI Taxonomy" id="418985"/>
    <lineage>
        <taxon>Eukaryota</taxon>
        <taxon>Metazoa</taxon>
        <taxon>Ecdysozoa</taxon>
        <taxon>Arthropoda</taxon>
        <taxon>Chelicerata</taxon>
        <taxon>Arachnida</taxon>
        <taxon>Acari</taxon>
        <taxon>Parasitiformes</taxon>
        <taxon>Mesostigmata</taxon>
        <taxon>Gamasina</taxon>
        <taxon>Dermanyssoidea</taxon>
        <taxon>Laelapidae</taxon>
        <taxon>Tropilaelaps</taxon>
    </lineage>
</organism>
<gene>
    <name evidence="7" type="ORF">BIW11_10479</name>
</gene>
<dbReference type="STRING" id="418985.A0A1V9XG12"/>
<reference evidence="7 8" key="1">
    <citation type="journal article" date="2017" name="Gigascience">
        <title>Draft genome of the honey bee ectoparasitic mite, Tropilaelaps mercedesae, is shaped by the parasitic life history.</title>
        <authorList>
            <person name="Dong X."/>
            <person name="Armstrong S.D."/>
            <person name="Xia D."/>
            <person name="Makepeace B.L."/>
            <person name="Darby A.C."/>
            <person name="Kadowaki T."/>
        </authorList>
    </citation>
    <scope>NUCLEOTIDE SEQUENCE [LARGE SCALE GENOMIC DNA]</scope>
    <source>
        <strain evidence="7">Wuxi-XJTLU</strain>
    </source>
</reference>
<dbReference type="InterPro" id="IPR016162">
    <property type="entry name" value="Ald_DH_N"/>
</dbReference>
<dbReference type="PANTHER" id="PTHR42862">
    <property type="entry name" value="DELTA-1-PYRROLINE-5-CARBOXYLATE DEHYDROGENASE 1, ISOFORM A-RELATED"/>
    <property type="match status" value="1"/>
</dbReference>
<keyword evidence="4" id="KW-0520">NAD</keyword>
<dbReference type="EC" id="1.2.1.88" evidence="2"/>
<evidence type="ECO:0000256" key="2">
    <source>
        <dbReference type="ARBA" id="ARBA00012884"/>
    </source>
</evidence>
<dbReference type="GO" id="GO:0005759">
    <property type="term" value="C:mitochondrial matrix"/>
    <property type="evidence" value="ECO:0007669"/>
    <property type="project" value="TreeGrafter"/>
</dbReference>
<dbReference type="Proteomes" id="UP000192247">
    <property type="component" value="Unassembled WGS sequence"/>
</dbReference>
<dbReference type="InterPro" id="IPR016160">
    <property type="entry name" value="Ald_DH_CS_CYS"/>
</dbReference>
<dbReference type="InterPro" id="IPR016161">
    <property type="entry name" value="Ald_DH/histidinol_DH"/>
</dbReference>
<keyword evidence="3" id="KW-0560">Oxidoreductase</keyword>
<evidence type="ECO:0000259" key="6">
    <source>
        <dbReference type="Pfam" id="PF00171"/>
    </source>
</evidence>
<comment type="catalytic activity">
    <reaction evidence="5">
        <text>L-glutamate 5-semialdehyde + NAD(+) + H2O = L-glutamate + NADH + 2 H(+)</text>
        <dbReference type="Rhea" id="RHEA:30235"/>
        <dbReference type="ChEBI" id="CHEBI:15377"/>
        <dbReference type="ChEBI" id="CHEBI:15378"/>
        <dbReference type="ChEBI" id="CHEBI:29985"/>
        <dbReference type="ChEBI" id="CHEBI:57540"/>
        <dbReference type="ChEBI" id="CHEBI:57945"/>
        <dbReference type="ChEBI" id="CHEBI:58066"/>
        <dbReference type="EC" id="1.2.1.88"/>
    </reaction>
</comment>
<dbReference type="InterPro" id="IPR050485">
    <property type="entry name" value="Proline_metab_enzyme"/>
</dbReference>
<dbReference type="InterPro" id="IPR015590">
    <property type="entry name" value="Aldehyde_DH_dom"/>
</dbReference>
<accession>A0A1V9XG12</accession>